<keyword evidence="2" id="KW-1185">Reference proteome</keyword>
<comment type="caution">
    <text evidence="1">The sequence shown here is derived from an EMBL/GenBank/DDBJ whole genome shotgun (WGS) entry which is preliminary data.</text>
</comment>
<protein>
    <submittedName>
        <fullName evidence="1">Uncharacterized protein</fullName>
    </submittedName>
</protein>
<evidence type="ECO:0000313" key="1">
    <source>
        <dbReference type="EMBL" id="MBR0653660.1"/>
    </source>
</evidence>
<gene>
    <name evidence="1" type="ORF">GXW79_01065</name>
</gene>
<accession>A0AAF1JYX7</accession>
<dbReference type="EMBL" id="JAAEDH010000001">
    <property type="protein sequence ID" value="MBR0653660.1"/>
    <property type="molecule type" value="Genomic_DNA"/>
</dbReference>
<sequence>MSETYQCPDGRTILLSFNEEDLSVEASNQGGETIGRYQFELIGPDGEEIDAMDDTSWAVWLKLAHSDLHDVWHHQGITERVMSLVAEETRVSPHDPSPS</sequence>
<dbReference type="AlphaFoldDB" id="A0AAF1JYX7"/>
<reference evidence="1" key="1">
    <citation type="submission" date="2020-01" db="EMBL/GenBank/DDBJ databases">
        <authorList>
            <person name="Rat A."/>
        </authorList>
    </citation>
    <scope>NUCLEOTIDE SEQUENCE</scope>
    <source>
        <strain evidence="1">LMG 28251</strain>
    </source>
</reference>
<reference evidence="1" key="2">
    <citation type="journal article" date="2021" name="Syst. Appl. Microbiol.">
        <title>Roseomonas hellenica sp. nov., isolated from roots of wild-growing Alkanna tinctoria.</title>
        <authorList>
            <person name="Rat A."/>
            <person name="Naranjo H.D."/>
            <person name="Lebbe L."/>
            <person name="Cnockaert M."/>
            <person name="Krigas N."/>
            <person name="Grigoriadou K."/>
            <person name="Maloupa E."/>
            <person name="Willems A."/>
        </authorList>
    </citation>
    <scope>NUCLEOTIDE SEQUENCE</scope>
    <source>
        <strain evidence="1">LMG 28251</strain>
    </source>
</reference>
<dbReference type="RefSeq" id="WP_211872353.1">
    <property type="nucleotide sequence ID" value="NZ_JAAEDH010000001.1"/>
</dbReference>
<name>A0AAF1JYX7_9PROT</name>
<evidence type="ECO:0000313" key="2">
    <source>
        <dbReference type="Proteomes" id="UP001196068"/>
    </source>
</evidence>
<proteinExistence type="predicted"/>
<organism evidence="1 2">
    <name type="scientific">Plastoroseomonas arctica</name>
    <dbReference type="NCBI Taxonomy" id="1509237"/>
    <lineage>
        <taxon>Bacteria</taxon>
        <taxon>Pseudomonadati</taxon>
        <taxon>Pseudomonadota</taxon>
        <taxon>Alphaproteobacteria</taxon>
        <taxon>Acetobacterales</taxon>
        <taxon>Acetobacteraceae</taxon>
        <taxon>Plastoroseomonas</taxon>
    </lineage>
</organism>
<dbReference type="Proteomes" id="UP001196068">
    <property type="component" value="Unassembled WGS sequence"/>
</dbReference>